<dbReference type="PROSITE" id="PS51257">
    <property type="entry name" value="PROKAR_LIPOPROTEIN"/>
    <property type="match status" value="1"/>
</dbReference>
<feature type="compositionally biased region" description="Polar residues" evidence="2">
    <location>
        <begin position="207"/>
        <end position="241"/>
    </location>
</feature>
<feature type="region of interest" description="Disordered" evidence="2">
    <location>
        <begin position="162"/>
        <end position="282"/>
    </location>
</feature>
<sequence length="282" mass="31293">MKKLAGIALASTLLLGACGSNHHESSKSERKVNENKVQFKDDTLVIDDGVMKIKKAYILEDAEHEEKDIVFEFTVKNKSDKDISPTDMFIACTEVKQDDDSTENTLDTGTAMTFDKEYQQWDKHSNDTIKKGKTSKGLTSYKLQNDKKVTLYFTKGTSGKKLGSKTYDLSKLKTVKGTPPTEENIKENDESNDNEAKATESDDKSSKATASTNTNQADDNKQTASTTANSNPKNSESQPNNYEIPKEHSGGHPSLYDPSISPDEQFDGPEYSIEVDQARDEH</sequence>
<organism evidence="4 5">
    <name type="scientific">Staphylococcus argensis</name>
    <dbReference type="NCBI Taxonomy" id="1607738"/>
    <lineage>
        <taxon>Bacteria</taxon>
        <taxon>Bacillati</taxon>
        <taxon>Bacillota</taxon>
        <taxon>Bacilli</taxon>
        <taxon>Bacillales</taxon>
        <taxon>Staphylococcaceae</taxon>
        <taxon>Staphylococcus</taxon>
    </lineage>
</organism>
<dbReference type="GeneID" id="98297909"/>
<dbReference type="InterPro" id="IPR031989">
    <property type="entry name" value="DUF5067"/>
</dbReference>
<evidence type="ECO:0000313" key="4">
    <source>
        <dbReference type="EMBL" id="POA10307.1"/>
    </source>
</evidence>
<accession>A0A2K4FG80</accession>
<name>A0A2K4FG80_9STAP</name>
<keyword evidence="5" id="KW-1185">Reference proteome</keyword>
<dbReference type="InterPro" id="IPR029050">
    <property type="entry name" value="Immunoprotect_excell_Ig-like"/>
</dbReference>
<dbReference type="EMBL" id="PPPX01000001">
    <property type="protein sequence ID" value="POA10307.1"/>
    <property type="molecule type" value="Genomic_DNA"/>
</dbReference>
<gene>
    <name evidence="4" type="ORF">CD039_06055</name>
</gene>
<dbReference type="RefSeq" id="WP_103371548.1">
    <property type="nucleotide sequence ID" value="NZ_CBCRVO010000001.1"/>
</dbReference>
<proteinExistence type="predicted"/>
<dbReference type="AlphaFoldDB" id="A0A2K4FG80"/>
<protein>
    <submittedName>
        <fullName evidence="4">DUF5067 domain-containing protein</fullName>
    </submittedName>
</protein>
<dbReference type="Gene3D" id="2.60.40.1240">
    <property type="match status" value="1"/>
</dbReference>
<evidence type="ECO:0000259" key="3">
    <source>
        <dbReference type="Pfam" id="PF16729"/>
    </source>
</evidence>
<feature type="domain" description="DUF5067" evidence="3">
    <location>
        <begin position="25"/>
        <end position="155"/>
    </location>
</feature>
<evidence type="ECO:0000313" key="5">
    <source>
        <dbReference type="Proteomes" id="UP000242712"/>
    </source>
</evidence>
<dbReference type="Pfam" id="PF16729">
    <property type="entry name" value="DUF5067"/>
    <property type="match status" value="1"/>
</dbReference>
<evidence type="ECO:0000256" key="2">
    <source>
        <dbReference type="SAM" id="MobiDB-lite"/>
    </source>
</evidence>
<dbReference type="Proteomes" id="UP000242712">
    <property type="component" value="Unassembled WGS sequence"/>
</dbReference>
<reference evidence="4 5" key="1">
    <citation type="submission" date="2017-08" db="EMBL/GenBank/DDBJ databases">
        <title>Draft genome sequences of 64 type strains of genus Staph aureus.</title>
        <authorList>
            <person name="Cole K."/>
            <person name="Golubchik T."/>
            <person name="Russell J."/>
            <person name="Foster D."/>
            <person name="Llewelyn M."/>
            <person name="Wilson D."/>
            <person name="Crook D."/>
            <person name="Paul J."/>
        </authorList>
    </citation>
    <scope>NUCLEOTIDE SEQUENCE [LARGE SCALE GENOMIC DNA]</scope>
    <source>
        <strain evidence="4 5">DSM 29875</strain>
    </source>
</reference>
<dbReference type="OrthoDB" id="2414515at2"/>
<evidence type="ECO:0000256" key="1">
    <source>
        <dbReference type="ARBA" id="ARBA00022729"/>
    </source>
</evidence>
<comment type="caution">
    <text evidence="4">The sequence shown here is derived from an EMBL/GenBank/DDBJ whole genome shotgun (WGS) entry which is preliminary data.</text>
</comment>
<feature type="compositionally biased region" description="Basic and acidic residues" evidence="2">
    <location>
        <begin position="183"/>
        <end position="206"/>
    </location>
</feature>
<keyword evidence="1" id="KW-0732">Signal</keyword>